<dbReference type="Proteomes" id="UP000075288">
    <property type="component" value="Unassembled WGS sequence"/>
</dbReference>
<accession>A0A150JW25</accession>
<organism evidence="1 2">
    <name type="scientific">Heyndrickxia coagulans</name>
    <name type="common">Weizmannia coagulans</name>
    <dbReference type="NCBI Taxonomy" id="1398"/>
    <lineage>
        <taxon>Bacteria</taxon>
        <taxon>Bacillati</taxon>
        <taxon>Bacillota</taxon>
        <taxon>Bacilli</taxon>
        <taxon>Bacillales</taxon>
        <taxon>Bacillaceae</taxon>
        <taxon>Heyndrickxia</taxon>
    </lineage>
</organism>
<dbReference type="PATRIC" id="fig|1398.26.peg.233"/>
<sequence length="39" mass="4537">MDNFSADFQVSTTIIDKFHTNSEHVDNDFSHLLRIVDNL</sequence>
<dbReference type="EMBL" id="LQYG01000069">
    <property type="protein sequence ID" value="KYC61500.1"/>
    <property type="molecule type" value="Genomic_DNA"/>
</dbReference>
<evidence type="ECO:0000313" key="1">
    <source>
        <dbReference type="EMBL" id="KYC61500.1"/>
    </source>
</evidence>
<comment type="caution">
    <text evidence="1">The sequence shown here is derived from an EMBL/GenBank/DDBJ whole genome shotgun (WGS) entry which is preliminary data.</text>
</comment>
<gene>
    <name evidence="1" type="ORF">B4098_2055</name>
</gene>
<name>A0A150JW25_HEYCO</name>
<evidence type="ECO:0000313" key="2">
    <source>
        <dbReference type="Proteomes" id="UP000075288"/>
    </source>
</evidence>
<proteinExistence type="predicted"/>
<protein>
    <submittedName>
        <fullName evidence="1">Uncharacterized protein</fullName>
    </submittedName>
</protein>
<dbReference type="AlphaFoldDB" id="A0A150JW25"/>
<reference evidence="1 2" key="1">
    <citation type="submission" date="2016-01" db="EMBL/GenBank/DDBJ databases">
        <title>Genome Sequences of Twelve Sporeforming Bacillus Species Isolated from Foods.</title>
        <authorList>
            <person name="Berendsen E.M."/>
            <person name="Wells-Bennik M.H."/>
            <person name="Krawcyk A.O."/>
            <person name="De Jong A."/>
            <person name="Holsappel S."/>
            <person name="Eijlander R.T."/>
            <person name="Kuipers O.P."/>
        </authorList>
    </citation>
    <scope>NUCLEOTIDE SEQUENCE [LARGE SCALE GENOMIC DNA]</scope>
    <source>
        <strain evidence="1 2">B4098</strain>
    </source>
</reference>